<dbReference type="EC" id="2.1.1.177" evidence="5"/>
<comment type="catalytic activity">
    <reaction evidence="5">
        <text>pseudouridine(1915) in 23S rRNA + S-adenosyl-L-methionine = N(3)-methylpseudouridine(1915) in 23S rRNA + S-adenosyl-L-homocysteine + H(+)</text>
        <dbReference type="Rhea" id="RHEA:42752"/>
        <dbReference type="Rhea" id="RHEA-COMP:10221"/>
        <dbReference type="Rhea" id="RHEA-COMP:10222"/>
        <dbReference type="ChEBI" id="CHEBI:15378"/>
        <dbReference type="ChEBI" id="CHEBI:57856"/>
        <dbReference type="ChEBI" id="CHEBI:59789"/>
        <dbReference type="ChEBI" id="CHEBI:65314"/>
        <dbReference type="ChEBI" id="CHEBI:74486"/>
        <dbReference type="EC" id="2.1.1.177"/>
    </reaction>
</comment>
<dbReference type="HAMAP" id="MF_00658">
    <property type="entry name" value="23SrRNA_methyltr_H"/>
    <property type="match status" value="1"/>
</dbReference>
<dbReference type="PANTHER" id="PTHR33603:SF1">
    <property type="entry name" value="RIBOSOMAL RNA LARGE SUBUNIT METHYLTRANSFERASE H"/>
    <property type="match status" value="1"/>
</dbReference>
<keyword evidence="2 5" id="KW-0808">Transferase</keyword>
<dbReference type="InterPro" id="IPR029026">
    <property type="entry name" value="tRNA_m1G_MTases_N"/>
</dbReference>
<comment type="caution">
    <text evidence="6">The sequence shown here is derived from an EMBL/GenBank/DDBJ whole genome shotgun (WGS) entry which is preliminary data.</text>
</comment>
<organism evidence="6 7">
    <name type="scientific">Jiella sonneratiae</name>
    <dbReference type="NCBI Taxonomy" id="2816856"/>
    <lineage>
        <taxon>Bacteria</taxon>
        <taxon>Pseudomonadati</taxon>
        <taxon>Pseudomonadota</taxon>
        <taxon>Alphaproteobacteria</taxon>
        <taxon>Hyphomicrobiales</taxon>
        <taxon>Aurantimonadaceae</taxon>
        <taxon>Jiella</taxon>
    </lineage>
</organism>
<evidence type="ECO:0000256" key="2">
    <source>
        <dbReference type="ARBA" id="ARBA00022679"/>
    </source>
</evidence>
<protein>
    <recommendedName>
        <fullName evidence="5">Ribosomal RNA large subunit methyltransferase H</fullName>
        <ecNumber evidence="5">2.1.1.177</ecNumber>
    </recommendedName>
    <alternativeName>
        <fullName evidence="5">23S rRNA (pseudouridine1915-N3)-methyltransferase</fullName>
    </alternativeName>
    <alternativeName>
        <fullName evidence="5">23S rRNA m3Psi1915 methyltransferase</fullName>
    </alternativeName>
    <alternativeName>
        <fullName evidence="5">rRNA (pseudouridine-N3-)-methyltransferase RlmH</fullName>
    </alternativeName>
</protein>
<keyword evidence="3 5" id="KW-0949">S-adenosyl-L-methionine</keyword>
<dbReference type="RefSeq" id="WP_207350083.1">
    <property type="nucleotide sequence ID" value="NZ_JAFMPY010000006.1"/>
</dbReference>
<comment type="caution">
    <text evidence="5">Lacks conserved residue(s) required for the propagation of feature annotation.</text>
</comment>
<dbReference type="SUPFAM" id="SSF75217">
    <property type="entry name" value="alpha/beta knot"/>
    <property type="match status" value="1"/>
</dbReference>
<dbReference type="PIRSF" id="PIRSF004505">
    <property type="entry name" value="MT_bac"/>
    <property type="match status" value="1"/>
</dbReference>
<comment type="subunit">
    <text evidence="5">Homodimer.</text>
</comment>
<proteinExistence type="inferred from homology"/>
<name>A0ABS3J181_9HYPH</name>
<feature type="binding site" evidence="5">
    <location>
        <position position="108"/>
    </location>
    <ligand>
        <name>S-adenosyl-L-methionine</name>
        <dbReference type="ChEBI" id="CHEBI:59789"/>
    </ligand>
</feature>
<evidence type="ECO:0000313" key="7">
    <source>
        <dbReference type="Proteomes" id="UP000664288"/>
    </source>
</evidence>
<dbReference type="CDD" id="cd18081">
    <property type="entry name" value="RlmH-like"/>
    <property type="match status" value="1"/>
</dbReference>
<feature type="binding site" evidence="5">
    <location>
        <begin position="127"/>
        <end position="132"/>
    </location>
    <ligand>
        <name>S-adenosyl-L-methionine</name>
        <dbReference type="ChEBI" id="CHEBI:59789"/>
    </ligand>
</feature>
<evidence type="ECO:0000256" key="5">
    <source>
        <dbReference type="HAMAP-Rule" id="MF_00658"/>
    </source>
</evidence>
<gene>
    <name evidence="5 6" type="primary">rlmH</name>
    <name evidence="6" type="ORF">J1C47_07255</name>
</gene>
<keyword evidence="7" id="KW-1185">Reference proteome</keyword>
<dbReference type="PANTHER" id="PTHR33603">
    <property type="entry name" value="METHYLTRANSFERASE"/>
    <property type="match status" value="1"/>
</dbReference>
<dbReference type="InterPro" id="IPR029028">
    <property type="entry name" value="Alpha/beta_knot_MTases"/>
</dbReference>
<dbReference type="NCBIfam" id="NF000989">
    <property type="entry name" value="PRK00103.2-3"/>
    <property type="match status" value="1"/>
</dbReference>
<reference evidence="6 7" key="1">
    <citation type="submission" date="2021-03" db="EMBL/GenBank/DDBJ databases">
        <title>Whole genome sequence of Jiella sp. MQZ13P-4.</title>
        <authorList>
            <person name="Tuo L."/>
        </authorList>
    </citation>
    <scope>NUCLEOTIDE SEQUENCE [LARGE SCALE GENOMIC DNA]</scope>
    <source>
        <strain evidence="6 7">MQZ13P-4</strain>
    </source>
</reference>
<comment type="subcellular location">
    <subcellularLocation>
        <location evidence="5">Cytoplasm</location>
    </subcellularLocation>
</comment>
<keyword evidence="5" id="KW-0963">Cytoplasm</keyword>
<accession>A0ABS3J181</accession>
<dbReference type="InterPro" id="IPR003742">
    <property type="entry name" value="RlmH-like"/>
</dbReference>
<dbReference type="EMBL" id="JAFMPY010000006">
    <property type="protein sequence ID" value="MBO0903436.1"/>
    <property type="molecule type" value="Genomic_DNA"/>
</dbReference>
<comment type="function">
    <text evidence="5">Specifically methylates the pseudouridine at position 1915 (m3Psi1915) in 23S rRNA.</text>
</comment>
<keyword evidence="1 5" id="KW-0489">Methyltransferase</keyword>
<dbReference type="Gene3D" id="3.40.1280.10">
    <property type="match status" value="1"/>
</dbReference>
<keyword evidence="5" id="KW-0698">rRNA processing</keyword>
<evidence type="ECO:0000256" key="4">
    <source>
        <dbReference type="ARBA" id="ARBA00038303"/>
    </source>
</evidence>
<sequence length="160" mass="17952">MRLTIAAVGKVKRGPDRDLVERYLDRLAKVGPKVGLDFRGVRETTESRLATVGERRREEAARLGEGMDEDCVRLVFDERGENLSSEELAALIGGMRDAGRRETRLFLGGPDGHDPDFVKAADRCLCFGRMTFPHQIARLMLAEQLYRVATILAGHPYHRS</sequence>
<evidence type="ECO:0000313" key="6">
    <source>
        <dbReference type="EMBL" id="MBO0903436.1"/>
    </source>
</evidence>
<comment type="similarity">
    <text evidence="4 5">Belongs to the RNA methyltransferase RlmH family.</text>
</comment>
<dbReference type="Pfam" id="PF02590">
    <property type="entry name" value="SPOUT_MTase"/>
    <property type="match status" value="1"/>
</dbReference>
<evidence type="ECO:0000256" key="1">
    <source>
        <dbReference type="ARBA" id="ARBA00022603"/>
    </source>
</evidence>
<dbReference type="Proteomes" id="UP000664288">
    <property type="component" value="Unassembled WGS sequence"/>
</dbReference>
<evidence type="ECO:0000256" key="3">
    <source>
        <dbReference type="ARBA" id="ARBA00022691"/>
    </source>
</evidence>